<organism evidence="2 3">
    <name type="scientific">Kibdelosporangium lantanae</name>
    <dbReference type="NCBI Taxonomy" id="1497396"/>
    <lineage>
        <taxon>Bacteria</taxon>
        <taxon>Bacillati</taxon>
        <taxon>Actinomycetota</taxon>
        <taxon>Actinomycetes</taxon>
        <taxon>Pseudonocardiales</taxon>
        <taxon>Pseudonocardiaceae</taxon>
        <taxon>Kibdelosporangium</taxon>
    </lineage>
</organism>
<protein>
    <recommendedName>
        <fullName evidence="4">Sigma-70 family RNA polymerase sigma factor</fullName>
    </recommendedName>
</protein>
<evidence type="ECO:0000256" key="1">
    <source>
        <dbReference type="SAM" id="MobiDB-lite"/>
    </source>
</evidence>
<gene>
    <name evidence="2" type="ORF">ACFQ1S_08875</name>
</gene>
<comment type="caution">
    <text evidence="2">The sequence shown here is derived from an EMBL/GenBank/DDBJ whole genome shotgun (WGS) entry which is preliminary data.</text>
</comment>
<feature type="region of interest" description="Disordered" evidence="1">
    <location>
        <begin position="229"/>
        <end position="261"/>
    </location>
</feature>
<evidence type="ECO:0000313" key="2">
    <source>
        <dbReference type="EMBL" id="MFD1045671.1"/>
    </source>
</evidence>
<sequence length="261" mass="28999">MRLRTSLDLARDAFAKLVTGPHPLCIPGTPIAGFPERPIPLDEARDLLLTRQWPQSTSDAVWARLVDYARTEDDTWTIAAIGVAMPALVSVSTILSSRCPGDPIDVQEEVLGGFLEALNTIDITRPRIMLRLRWAAYRAGHAALINTLKHRHIETAELPVPDRRPQHPDLVLAKAVADRVLTATDADLISATRLGSTPIRRWAADHNVTNWAAYKARRRAEFRLAEHLDPTSVSKTDPDTRLQKRGKQPRTVATAKERPCA</sequence>
<name>A0ABW3M6J8_9PSEU</name>
<reference evidence="3" key="1">
    <citation type="journal article" date="2019" name="Int. J. Syst. Evol. Microbiol.">
        <title>The Global Catalogue of Microorganisms (GCM) 10K type strain sequencing project: providing services to taxonomists for standard genome sequencing and annotation.</title>
        <authorList>
            <consortium name="The Broad Institute Genomics Platform"/>
            <consortium name="The Broad Institute Genome Sequencing Center for Infectious Disease"/>
            <person name="Wu L."/>
            <person name="Ma J."/>
        </authorList>
    </citation>
    <scope>NUCLEOTIDE SEQUENCE [LARGE SCALE GENOMIC DNA]</scope>
    <source>
        <strain evidence="3">JCM 31486</strain>
    </source>
</reference>
<dbReference type="Proteomes" id="UP001597045">
    <property type="component" value="Unassembled WGS sequence"/>
</dbReference>
<evidence type="ECO:0000313" key="3">
    <source>
        <dbReference type="Proteomes" id="UP001597045"/>
    </source>
</evidence>
<evidence type="ECO:0008006" key="4">
    <source>
        <dbReference type="Google" id="ProtNLM"/>
    </source>
</evidence>
<accession>A0ABW3M6J8</accession>
<proteinExistence type="predicted"/>
<dbReference type="EMBL" id="JBHTIS010000376">
    <property type="protein sequence ID" value="MFD1045671.1"/>
    <property type="molecule type" value="Genomic_DNA"/>
</dbReference>
<keyword evidence="3" id="KW-1185">Reference proteome</keyword>